<dbReference type="InterPro" id="IPR036986">
    <property type="entry name" value="S4_RNA-bd_sf"/>
</dbReference>
<name>A0A430AG28_9ENTE</name>
<gene>
    <name evidence="2" type="ORF">CBF30_06285</name>
</gene>
<sequence>MKQTFKLNKEYITLGQFLKEINEISSGGMAKWYLQEQTVFVDGELENRRGRKLYENMMIEIPEVGTFFMEKKKSSVNDHKDQA</sequence>
<dbReference type="SUPFAM" id="SSF55174">
    <property type="entry name" value="Alpha-L RNA-binding motif"/>
    <property type="match status" value="1"/>
</dbReference>
<dbReference type="EMBL" id="NGJZ01000002">
    <property type="protein sequence ID" value="RSU06866.1"/>
    <property type="molecule type" value="Genomic_DNA"/>
</dbReference>
<dbReference type="AlphaFoldDB" id="A0A430AG28"/>
<dbReference type="RefSeq" id="WP_126823909.1">
    <property type="nucleotide sequence ID" value="NZ_JBHLWU010000002.1"/>
</dbReference>
<protein>
    <submittedName>
        <fullName evidence="2">RNA-binding protein</fullName>
    </submittedName>
</protein>
<dbReference type="PROSITE" id="PS50889">
    <property type="entry name" value="S4"/>
    <property type="match status" value="1"/>
</dbReference>
<evidence type="ECO:0000313" key="2">
    <source>
        <dbReference type="EMBL" id="RSU06866.1"/>
    </source>
</evidence>
<dbReference type="OrthoDB" id="9811532at2"/>
<proteinExistence type="predicted"/>
<dbReference type="InterPro" id="IPR014330">
    <property type="entry name" value="RNA-bd_S4-rel_YaaA"/>
</dbReference>
<dbReference type="NCBIfam" id="TIGR02988">
    <property type="entry name" value="YaaA_near_RecF"/>
    <property type="match status" value="1"/>
</dbReference>
<dbReference type="Gene3D" id="3.10.290.10">
    <property type="entry name" value="RNA-binding S4 domain"/>
    <property type="match status" value="1"/>
</dbReference>
<accession>A0A430AG28</accession>
<dbReference type="GO" id="GO:0003723">
    <property type="term" value="F:RNA binding"/>
    <property type="evidence" value="ECO:0007669"/>
    <property type="project" value="UniProtKB-KW"/>
</dbReference>
<evidence type="ECO:0000256" key="1">
    <source>
        <dbReference type="PROSITE-ProRule" id="PRU00182"/>
    </source>
</evidence>
<reference evidence="2 3" key="1">
    <citation type="submission" date="2017-05" db="EMBL/GenBank/DDBJ databases">
        <title>Vagococcus spp. assemblies.</title>
        <authorList>
            <person name="Gulvik C.A."/>
        </authorList>
    </citation>
    <scope>NUCLEOTIDE SEQUENCE [LARGE SCALE GENOMIC DNA]</scope>
    <source>
        <strain evidence="2 3">DSM 24756</strain>
    </source>
</reference>
<organism evidence="2 3">
    <name type="scientific">Vagococcus entomophilus</name>
    <dbReference type="NCBI Taxonomy" id="1160095"/>
    <lineage>
        <taxon>Bacteria</taxon>
        <taxon>Bacillati</taxon>
        <taxon>Bacillota</taxon>
        <taxon>Bacilli</taxon>
        <taxon>Lactobacillales</taxon>
        <taxon>Enterococcaceae</taxon>
        <taxon>Vagococcus</taxon>
    </lineage>
</organism>
<keyword evidence="1" id="KW-0694">RNA-binding</keyword>
<evidence type="ECO:0000313" key="3">
    <source>
        <dbReference type="Proteomes" id="UP000288669"/>
    </source>
</evidence>
<comment type="caution">
    <text evidence="2">The sequence shown here is derived from an EMBL/GenBank/DDBJ whole genome shotgun (WGS) entry which is preliminary data.</text>
</comment>
<keyword evidence="3" id="KW-1185">Reference proteome</keyword>
<dbReference type="Proteomes" id="UP000288669">
    <property type="component" value="Unassembled WGS sequence"/>
</dbReference>
<dbReference type="Pfam" id="PF13275">
    <property type="entry name" value="S4_2"/>
    <property type="match status" value="1"/>
</dbReference>